<reference evidence="3" key="1">
    <citation type="journal article" date="2010" name="Stand. Genomic Sci.">
        <title>Complete genome sequence of Syntrophothermus lipocalidus type strain (TGB-C1T).</title>
        <authorList>
            <consortium name="US DOE Joint Genome Institute (JGI-PGF)"/>
            <person name="Djao O."/>
            <person name="Zhang X."/>
            <person name="Lucas S."/>
            <person name="Lapidus A."/>
            <person name="Glavina Del Rio T."/>
            <person name="Nolan M."/>
            <person name="Tice H."/>
            <person name="Cheng J."/>
            <person name="Han C."/>
            <person name="Tapia R."/>
            <person name="Goodwin L."/>
            <person name="Pitluck S."/>
            <person name="Liolios K."/>
            <person name="Ivanova N."/>
            <person name="Mavromatis K."/>
            <person name="Mikhailova N."/>
            <person name="Ovchinnikova G."/>
            <person name="Pati A."/>
            <person name="Brambilla E."/>
            <person name="Chen A."/>
            <person name="Palaniappan K."/>
            <person name="Land M."/>
            <person name="Hauser L."/>
            <person name="Chang Y."/>
            <person name="Jeffries C."/>
            <person name="Rohde M."/>
            <person name="Sikorski J."/>
            <person name="Spring S."/>
            <person name="Goker M."/>
            <person name="Detter J."/>
            <person name="Woyke T."/>
            <person name="Bristow J."/>
            <person name="Eisen J."/>
            <person name="Markowitz V."/>
            <person name="Hugenholtz P."/>
            <person name="Kyrpides N."/>
            <person name="Klenk H."/>
        </authorList>
    </citation>
    <scope>NUCLEOTIDE SEQUENCE [LARGE SCALE GENOMIC DNA]</scope>
    <source>
        <strain evidence="3">DSM 12680 / TGB-C1</strain>
    </source>
</reference>
<dbReference type="NCBIfam" id="TIGR00341">
    <property type="entry name" value="TIGR00341 family protein"/>
    <property type="match status" value="1"/>
</dbReference>
<keyword evidence="1" id="KW-1133">Transmembrane helix</keyword>
<feature type="transmembrane region" description="Helical" evidence="1">
    <location>
        <begin position="44"/>
        <end position="65"/>
    </location>
</feature>
<gene>
    <name evidence="2" type="ordered locus">Slip_0629</name>
</gene>
<accession>D7CL28</accession>
<evidence type="ECO:0000313" key="2">
    <source>
        <dbReference type="EMBL" id="ADI01413.1"/>
    </source>
</evidence>
<dbReference type="eggNOG" id="COG1808">
    <property type="taxonomic scope" value="Bacteria"/>
</dbReference>
<dbReference type="HOGENOM" id="CLU_489773_0_0_9"/>
<evidence type="ECO:0000256" key="1">
    <source>
        <dbReference type="SAM" id="Phobius"/>
    </source>
</evidence>
<feature type="transmembrane region" description="Helical" evidence="1">
    <location>
        <begin position="172"/>
        <end position="202"/>
    </location>
</feature>
<protein>
    <recommendedName>
        <fullName evidence="4">Hydrophobic domain protein</fullName>
    </recommendedName>
</protein>
<dbReference type="Proteomes" id="UP000000378">
    <property type="component" value="Chromosome"/>
</dbReference>
<proteinExistence type="predicted"/>
<dbReference type="InterPro" id="IPR005240">
    <property type="entry name" value="DUF389"/>
</dbReference>
<feature type="transmembrane region" description="Helical" evidence="1">
    <location>
        <begin position="77"/>
        <end position="96"/>
    </location>
</feature>
<reference evidence="2 3" key="2">
    <citation type="journal article" date="2010" name="Stand. Genomic Sci.">
        <title>Complete genome sequence of Syntrophothermus lipocalidus type strain (TGB-C1).</title>
        <authorList>
            <person name="Djao O.D."/>
            <person name="Zhang X."/>
            <person name="Lucas S."/>
            <person name="Lapidus A."/>
            <person name="Del Rio T.G."/>
            <person name="Nolan M."/>
            <person name="Tice H."/>
            <person name="Cheng J.F."/>
            <person name="Han C."/>
            <person name="Tapia R."/>
            <person name="Goodwin L."/>
            <person name="Pitluck S."/>
            <person name="Liolios K."/>
            <person name="Ivanova N."/>
            <person name="Mavromatis K."/>
            <person name="Mikhailova N."/>
            <person name="Ovchinnikova G."/>
            <person name="Pati A."/>
            <person name="Brambilla E."/>
            <person name="Chen A."/>
            <person name="Palaniappan K."/>
            <person name="Land M."/>
            <person name="Hauser L."/>
            <person name="Chang Y.J."/>
            <person name="Jeffries C.D."/>
            <person name="Rohde M."/>
            <person name="Sikorski J."/>
            <person name="Spring S."/>
            <person name="Goker M."/>
            <person name="Detter J.C."/>
            <person name="Woyke T."/>
            <person name="Bristow J."/>
            <person name="Eisen J.A."/>
            <person name="Markowitz V."/>
            <person name="Hugenholtz P."/>
            <person name="Kyrpides N.C."/>
            <person name="Klenk H.P."/>
        </authorList>
    </citation>
    <scope>NUCLEOTIDE SEQUENCE [LARGE SCALE GENOMIC DNA]</scope>
    <source>
        <strain evidence="3">DSM 12680 / TGB-C1</strain>
    </source>
</reference>
<evidence type="ECO:0000313" key="3">
    <source>
        <dbReference type="Proteomes" id="UP000000378"/>
    </source>
</evidence>
<dbReference type="AlphaFoldDB" id="D7CL28"/>
<evidence type="ECO:0008006" key="4">
    <source>
        <dbReference type="Google" id="ProtNLM"/>
    </source>
</evidence>
<keyword evidence="1" id="KW-0812">Transmembrane</keyword>
<feature type="transmembrane region" description="Helical" evidence="1">
    <location>
        <begin position="116"/>
        <end position="133"/>
    </location>
</feature>
<dbReference type="Pfam" id="PF04087">
    <property type="entry name" value="DUF389"/>
    <property type="match status" value="1"/>
</dbReference>
<feature type="transmembrane region" description="Helical" evidence="1">
    <location>
        <begin position="21"/>
        <end position="38"/>
    </location>
</feature>
<dbReference type="PANTHER" id="PTHR20992">
    <property type="entry name" value="AT15442P-RELATED"/>
    <property type="match status" value="1"/>
</dbReference>
<dbReference type="EMBL" id="CP002048">
    <property type="protein sequence ID" value="ADI01413.1"/>
    <property type="molecule type" value="Genomic_DNA"/>
</dbReference>
<keyword evidence="1" id="KW-0472">Membrane</keyword>
<keyword evidence="3" id="KW-1185">Reference proteome</keyword>
<name>D7CL28_SYNLT</name>
<organism evidence="2 3">
    <name type="scientific">Syntrophothermus lipocalidus (strain DSM 12680 / TGB-C1)</name>
    <dbReference type="NCBI Taxonomy" id="643648"/>
    <lineage>
        <taxon>Bacteria</taxon>
        <taxon>Bacillati</taxon>
        <taxon>Bacillota</taxon>
        <taxon>Clostridia</taxon>
        <taxon>Eubacteriales</taxon>
        <taxon>Syntrophomonadaceae</taxon>
        <taxon>Syntrophothermus</taxon>
    </lineage>
</organism>
<feature type="transmembrane region" description="Helical" evidence="1">
    <location>
        <begin position="145"/>
        <end position="166"/>
    </location>
</feature>
<dbReference type="KEGG" id="slp:Slip_0629"/>
<sequence>MKEKRGAICNNIAELSVPGRRYYIMAALSAIIATFGLLSNSSAVVIGAMLVAPLMGPIFGIALGISTGDNTLLRKAVVAELAGAALVVGLAGLFGMIPLRPDFANEILARTHPTTYDIVIALASGLAGAYAILDEKMSAALPGVAMATALVPPLATLGLCLAAGQWQLASGAFLLFLANLVAIEFAATVVFSAAGVAELSIVQNERIPGLIKRFGLSVVILTIMTVFMTQTLVQAIGEQTFGKQLRTALNQQLAQMAGARLSDVLYEKTADELKVVAVVLTPQEFSPERVGLMEKRLEKDLDLHCELIIRSLISKDADQNGPVFISEEELLRRKQVARENEYMNRLSKALSEELNVIPGVQLVDILRNGEGENQIITATVRAPDPITPRQVRELEDKLKPLLSTNARLLVRSVITKEADDERFLYEKTEEAQLLEGPDVELLQKLEEVLTAELEKNVKGAVLNEVQFRRDEEGLFVFAVTRTPFTISPRTVKKIERRLQTDVEPDLRLIVRSIVAGDVSADDYVVFDEKVLNNAKDREE</sequence>
<feature type="transmembrane region" description="Helical" evidence="1">
    <location>
        <begin position="214"/>
        <end position="233"/>
    </location>
</feature>
<dbReference type="PANTHER" id="PTHR20992:SF9">
    <property type="entry name" value="AT15442P-RELATED"/>
    <property type="match status" value="1"/>
</dbReference>